<organism evidence="1 2">
    <name type="scientific">Pseudomonas fluorescens</name>
    <dbReference type="NCBI Taxonomy" id="294"/>
    <lineage>
        <taxon>Bacteria</taxon>
        <taxon>Pseudomonadati</taxon>
        <taxon>Pseudomonadota</taxon>
        <taxon>Gammaproteobacteria</taxon>
        <taxon>Pseudomonadales</taxon>
        <taxon>Pseudomonadaceae</taxon>
        <taxon>Pseudomonas</taxon>
    </lineage>
</organism>
<name>A0A0D0PPZ6_PSEFL</name>
<dbReference type="RefSeq" id="WP_042728587.1">
    <property type="nucleotide sequence ID" value="NZ_JXNZ01000024.1"/>
</dbReference>
<reference evidence="1 2" key="1">
    <citation type="submission" date="2015-01" db="EMBL/GenBank/DDBJ databases">
        <title>Draft Genome Sequence of the Biocontrol and Plant Growth-Promoting Rhizobacteria (PGPR) Pseudomonas fluorescens UM270.</title>
        <authorList>
            <person name="Hernandez-Salmeron J.E."/>
            <person name="Santoyo G."/>
            <person name="Moreno-Hagelsieb G."/>
            <person name="Hernandez-Leon R."/>
        </authorList>
    </citation>
    <scope>NUCLEOTIDE SEQUENCE [LARGE SCALE GENOMIC DNA]</scope>
    <source>
        <strain evidence="1 2">UM270</strain>
    </source>
</reference>
<dbReference type="Gene3D" id="3.40.47.10">
    <property type="match status" value="1"/>
</dbReference>
<dbReference type="SUPFAM" id="SSF53901">
    <property type="entry name" value="Thiolase-like"/>
    <property type="match status" value="2"/>
</dbReference>
<evidence type="ECO:0000313" key="1">
    <source>
        <dbReference type="EMBL" id="KIQ60653.1"/>
    </source>
</evidence>
<dbReference type="PATRIC" id="fig|294.124.peg.878"/>
<sequence>MTPPLFITGTGMVSPVGLCVASACAARRAGLSALSELPFLDNDGEPIIGAAVPTLDLDLPASPRLSKLFMQALAELIQNAPTQDFKEVPLLLCLAEPERPGVDIRALAQTILQDLATRLGIQFHPGLSKVIPCGHVAGLRALHEASRLIFEAGVPACVVGGVDSLLNASTLQWLDQHRRLKTSTHVDGLFPGEAAAAVLVQARRQADTCLQICGLGFGQEQAPLLSCKPFRAEGLAEAARAALAQSNLGLHQIDLRLSDATGEQYGFKEIPLMEARLWRTVRKEDQPLWHWAQAMGDTGAVAGIAQLILADQALRKGYAPGSTAICLTSALQGARAVAVVRDPRQSGGAP</sequence>
<dbReference type="Proteomes" id="UP000032101">
    <property type="component" value="Unassembled WGS sequence"/>
</dbReference>
<protein>
    <submittedName>
        <fullName evidence="1">3-oxoacyl-ACP synthase</fullName>
    </submittedName>
</protein>
<accession>A0A0D0PPZ6</accession>
<dbReference type="EMBL" id="JXNZ01000024">
    <property type="protein sequence ID" value="KIQ60653.1"/>
    <property type="molecule type" value="Genomic_DNA"/>
</dbReference>
<comment type="caution">
    <text evidence="1">The sequence shown here is derived from an EMBL/GenBank/DDBJ whole genome shotgun (WGS) entry which is preliminary data.</text>
</comment>
<dbReference type="InterPro" id="IPR016039">
    <property type="entry name" value="Thiolase-like"/>
</dbReference>
<dbReference type="AlphaFoldDB" id="A0A0D0PPZ6"/>
<dbReference type="OrthoDB" id="3078238at2"/>
<dbReference type="GO" id="GO:0016746">
    <property type="term" value="F:acyltransferase activity"/>
    <property type="evidence" value="ECO:0007669"/>
    <property type="project" value="InterPro"/>
</dbReference>
<gene>
    <name evidence="1" type="ORF">RL74_04305</name>
</gene>
<evidence type="ECO:0000313" key="2">
    <source>
        <dbReference type="Proteomes" id="UP000032101"/>
    </source>
</evidence>
<proteinExistence type="predicted"/>